<organism evidence="1 2">
    <name type="scientific">Aeromonas caviae</name>
    <name type="common">Aeromonas punctata</name>
    <dbReference type="NCBI Taxonomy" id="648"/>
    <lineage>
        <taxon>Bacteria</taxon>
        <taxon>Pseudomonadati</taxon>
        <taxon>Pseudomonadota</taxon>
        <taxon>Gammaproteobacteria</taxon>
        <taxon>Aeromonadales</taxon>
        <taxon>Aeromonadaceae</taxon>
        <taxon>Aeromonas</taxon>
    </lineage>
</organism>
<name>A0AAW9FBV7_AERCA</name>
<dbReference type="InterPro" id="IPR010982">
    <property type="entry name" value="Lambda_DNA-bd_dom_sf"/>
</dbReference>
<evidence type="ECO:0000313" key="1">
    <source>
        <dbReference type="EMBL" id="MDX7723378.1"/>
    </source>
</evidence>
<dbReference type="PANTHER" id="PTHR40275">
    <property type="entry name" value="SSL7038 PROTEIN"/>
    <property type="match status" value="1"/>
</dbReference>
<dbReference type="NCBIfam" id="TIGR02684">
    <property type="entry name" value="dnstrm_HI1420"/>
    <property type="match status" value="1"/>
</dbReference>
<comment type="caution">
    <text evidence="1">The sequence shown here is derived from an EMBL/GenBank/DDBJ whole genome shotgun (WGS) entry which is preliminary data.</text>
</comment>
<dbReference type="GO" id="GO:0003677">
    <property type="term" value="F:DNA binding"/>
    <property type="evidence" value="ECO:0007669"/>
    <property type="project" value="InterPro"/>
</dbReference>
<dbReference type="RefSeq" id="WP_052815385.1">
    <property type="nucleotide sequence ID" value="NZ_CDBS01000164.1"/>
</dbReference>
<dbReference type="PANTHER" id="PTHR40275:SF1">
    <property type="entry name" value="SSL7038 PROTEIN"/>
    <property type="match status" value="1"/>
</dbReference>
<sequence>MTEQLYDYEPAQALDSPDAIALFIADAMETGDASYVAKAIGAVVRAKGMTALANETGLTSEQLYDSFSDRGNPTLKTMLTVMRALGVDLTARPHVQ</sequence>
<gene>
    <name evidence="1" type="ORF">SJS77_23650</name>
</gene>
<dbReference type="Pfam" id="PF21716">
    <property type="entry name" value="dnstrm_HI1420"/>
    <property type="match status" value="1"/>
</dbReference>
<evidence type="ECO:0000313" key="2">
    <source>
        <dbReference type="Proteomes" id="UP001277183"/>
    </source>
</evidence>
<protein>
    <submittedName>
        <fullName evidence="1">Addiction module antidote protein</fullName>
    </submittedName>
</protein>
<dbReference type="SUPFAM" id="SSF47413">
    <property type="entry name" value="lambda repressor-like DNA-binding domains"/>
    <property type="match status" value="1"/>
</dbReference>
<dbReference type="Proteomes" id="UP001277183">
    <property type="component" value="Unassembled WGS sequence"/>
</dbReference>
<dbReference type="InterPro" id="IPR001387">
    <property type="entry name" value="Cro/C1-type_HTH"/>
</dbReference>
<accession>A0AAW9FBV7</accession>
<reference evidence="1" key="1">
    <citation type="submission" date="2023-11" db="EMBL/GenBank/DDBJ databases">
        <title>WGS of Aeromonas in Northern Israel.</title>
        <authorList>
            <person name="Hershko Y."/>
        </authorList>
    </citation>
    <scope>NUCLEOTIDE SEQUENCE</scope>
    <source>
        <strain evidence="1">77416</strain>
    </source>
</reference>
<dbReference type="InterPro" id="IPR014057">
    <property type="entry name" value="HI1420"/>
</dbReference>
<dbReference type="EMBL" id="JAWZVU010000267">
    <property type="protein sequence ID" value="MDX7723378.1"/>
    <property type="molecule type" value="Genomic_DNA"/>
</dbReference>
<proteinExistence type="predicted"/>
<dbReference type="AlphaFoldDB" id="A0AAW9FBV7"/>
<dbReference type="CDD" id="cd00093">
    <property type="entry name" value="HTH_XRE"/>
    <property type="match status" value="1"/>
</dbReference>